<proteinExistence type="predicted"/>
<name>A0A1L8QPZ8_9ENTE</name>
<keyword evidence="2" id="KW-1185">Reference proteome</keyword>
<dbReference type="EMBL" id="JXKD01000015">
    <property type="protein sequence ID" value="OJG09547.1"/>
    <property type="molecule type" value="Genomic_DNA"/>
</dbReference>
<evidence type="ECO:0000313" key="2">
    <source>
        <dbReference type="Proteomes" id="UP000182149"/>
    </source>
</evidence>
<protein>
    <recommendedName>
        <fullName evidence="3">Gas vesicle protein</fullName>
    </recommendedName>
</protein>
<dbReference type="Proteomes" id="UP000182149">
    <property type="component" value="Unassembled WGS sequence"/>
</dbReference>
<comment type="caution">
    <text evidence="1">The sequence shown here is derived from an EMBL/GenBank/DDBJ whole genome shotgun (WGS) entry which is preliminary data.</text>
</comment>
<organism evidence="1 2">
    <name type="scientific">Enterococcus aquimarinus</name>
    <dbReference type="NCBI Taxonomy" id="328396"/>
    <lineage>
        <taxon>Bacteria</taxon>
        <taxon>Bacillati</taxon>
        <taxon>Bacillota</taxon>
        <taxon>Bacilli</taxon>
        <taxon>Lactobacillales</taxon>
        <taxon>Enterococcaceae</taxon>
        <taxon>Enterococcus</taxon>
    </lineage>
</organism>
<evidence type="ECO:0008006" key="3">
    <source>
        <dbReference type="Google" id="ProtNLM"/>
    </source>
</evidence>
<dbReference type="Pfam" id="PF12732">
    <property type="entry name" value="YtxH"/>
    <property type="match status" value="1"/>
</dbReference>
<sequence>MMKQFIKGLFVGGTIGGVGGLLFAPRKGSETLKIWEEPIKETAATIQTVKEDYQTVNDNLAKTQEIAKTSLPAFQKSLEEDLRAFQFQARPRINRINEQLTLLQQHLENSPLNKTTK</sequence>
<dbReference type="InterPro" id="IPR024623">
    <property type="entry name" value="YtxH"/>
</dbReference>
<dbReference type="AlphaFoldDB" id="A0A1L8QPZ8"/>
<reference evidence="1 2" key="1">
    <citation type="submission" date="2014-12" db="EMBL/GenBank/DDBJ databases">
        <title>Draft genome sequences of 29 type strains of Enterococci.</title>
        <authorList>
            <person name="Zhong Z."/>
            <person name="Sun Z."/>
            <person name="Liu W."/>
            <person name="Zhang W."/>
            <person name="Zhang H."/>
        </authorList>
    </citation>
    <scope>NUCLEOTIDE SEQUENCE [LARGE SCALE GENOMIC DNA]</scope>
    <source>
        <strain evidence="1 2">DSM 17690</strain>
    </source>
</reference>
<evidence type="ECO:0000313" key="1">
    <source>
        <dbReference type="EMBL" id="OJG09547.1"/>
    </source>
</evidence>
<gene>
    <name evidence="1" type="ORF">RU93_GL000707</name>
</gene>
<accession>A0A1L8QPZ8</accession>
<dbReference type="OrthoDB" id="2139646at2"/>
<dbReference type="STRING" id="328396.RU93_GL000707"/>